<evidence type="ECO:0008006" key="9">
    <source>
        <dbReference type="Google" id="ProtNLM"/>
    </source>
</evidence>
<dbReference type="RefSeq" id="WP_342610536.1">
    <property type="nucleotide sequence ID" value="NZ_CP128355.1"/>
</dbReference>
<gene>
    <name evidence="7" type="ORF">QQM35_04370</name>
</gene>
<keyword evidence="8" id="KW-1185">Reference proteome</keyword>
<feature type="transmembrane region" description="Helical" evidence="6">
    <location>
        <begin position="110"/>
        <end position="132"/>
    </location>
</feature>
<organism evidence="7 8">
    <name type="scientific">Staphylococcus hsinchuensis</name>
    <dbReference type="NCBI Taxonomy" id="3051183"/>
    <lineage>
        <taxon>Bacteria</taxon>
        <taxon>Bacillati</taxon>
        <taxon>Bacillota</taxon>
        <taxon>Bacilli</taxon>
        <taxon>Bacillales</taxon>
        <taxon>Staphylococcaceae</taxon>
        <taxon>Staphylococcus</taxon>
    </lineage>
</organism>
<feature type="transmembrane region" description="Helical" evidence="6">
    <location>
        <begin position="371"/>
        <end position="392"/>
    </location>
</feature>
<evidence type="ECO:0000313" key="7">
    <source>
        <dbReference type="EMBL" id="XAF71336.1"/>
    </source>
</evidence>
<comment type="subcellular location">
    <subcellularLocation>
        <location evidence="1">Cell membrane</location>
        <topology evidence="1">Multi-pass membrane protein</topology>
    </subcellularLocation>
</comment>
<keyword evidence="3 6" id="KW-0812">Transmembrane</keyword>
<reference evidence="7 8" key="1">
    <citation type="journal article" date="2024" name="Pathogens">
        <title>Staphylococcus hsinchuensis sp. nov., Isolated from Soymilk.</title>
        <authorList>
            <person name="Wang Y.T."/>
            <person name="Lin Y.C."/>
            <person name="Hsieh Y.H."/>
            <person name="Lin Y.T."/>
            <person name="Hamada M."/>
            <person name="Chen C.C."/>
            <person name="Liou J.S."/>
            <person name="Lee A.Y."/>
            <person name="Zhang W.L."/>
            <person name="Chen Y.T."/>
            <person name="Huang C.H."/>
        </authorList>
    </citation>
    <scope>NUCLEOTIDE SEQUENCE [LARGE SCALE GENOMIC DNA]</scope>
    <source>
        <strain evidence="7 8">H164</strain>
    </source>
</reference>
<feature type="transmembrane region" description="Helical" evidence="6">
    <location>
        <begin position="7"/>
        <end position="29"/>
    </location>
</feature>
<dbReference type="PANTHER" id="PTHR30250">
    <property type="entry name" value="PST FAMILY PREDICTED COLANIC ACID TRANSPORTER"/>
    <property type="match status" value="1"/>
</dbReference>
<evidence type="ECO:0000256" key="6">
    <source>
        <dbReference type="SAM" id="Phobius"/>
    </source>
</evidence>
<name>A0ABZ3EFX7_9STAP</name>
<feature type="transmembrane region" description="Helical" evidence="6">
    <location>
        <begin position="247"/>
        <end position="265"/>
    </location>
</feature>
<accession>A0ABZ3EFX7</accession>
<feature type="transmembrane region" description="Helical" evidence="6">
    <location>
        <begin position="224"/>
        <end position="241"/>
    </location>
</feature>
<feature type="transmembrane region" description="Helical" evidence="6">
    <location>
        <begin position="166"/>
        <end position="185"/>
    </location>
</feature>
<evidence type="ECO:0000256" key="1">
    <source>
        <dbReference type="ARBA" id="ARBA00004651"/>
    </source>
</evidence>
<keyword evidence="4 6" id="KW-1133">Transmembrane helix</keyword>
<dbReference type="EMBL" id="CP128355">
    <property type="protein sequence ID" value="XAF71336.1"/>
    <property type="molecule type" value="Genomic_DNA"/>
</dbReference>
<feature type="transmembrane region" description="Helical" evidence="6">
    <location>
        <begin position="277"/>
        <end position="300"/>
    </location>
</feature>
<sequence length="398" mass="46424">MKFLKDIFLNILSQALFLAVQQIILFPIFESHLGQKEFGFFLLLYGIFNVFTVTIATSFTNLYQKKLNIYIDQSREVKTYYIFYKKMIVYCLLILLMVFVVLFFTKFNTLSYLLISILVILTTSRMFLIVWYRVHKNYIFILFINLILSLMYVLVLVINPLTISEILLSFIVIELLVNIIIYILLKININRFFEYNMNDFSYASLNFLMLSGFSASLMNYSDRFLINILLGASSVTVFYIATLPTKLMILPFNMMSTVILSYLAKSNNINKQIKRKLLLLLPIIFIIVSSLSYLIGLLIIKLLYDEYYDNIQSIYFIVVFTFGLVCVDSIVRSFILKYYSIIKKSVLDISILLIFIVLSIFLVLINHSLLSIALAQLVSMFLKVIIEIFILLKLEVED</sequence>
<dbReference type="Proteomes" id="UP001436297">
    <property type="component" value="Chromosome"/>
</dbReference>
<feature type="transmembrane region" description="Helical" evidence="6">
    <location>
        <begin position="312"/>
        <end position="334"/>
    </location>
</feature>
<keyword evidence="5 6" id="KW-0472">Membrane</keyword>
<evidence type="ECO:0000256" key="2">
    <source>
        <dbReference type="ARBA" id="ARBA00022475"/>
    </source>
</evidence>
<feature type="transmembrane region" description="Helical" evidence="6">
    <location>
        <begin position="139"/>
        <end position="160"/>
    </location>
</feature>
<evidence type="ECO:0000256" key="4">
    <source>
        <dbReference type="ARBA" id="ARBA00022989"/>
    </source>
</evidence>
<keyword evidence="2" id="KW-1003">Cell membrane</keyword>
<feature type="transmembrane region" description="Helical" evidence="6">
    <location>
        <begin position="346"/>
        <end position="365"/>
    </location>
</feature>
<feature type="transmembrane region" description="Helical" evidence="6">
    <location>
        <begin position="41"/>
        <end position="63"/>
    </location>
</feature>
<proteinExistence type="predicted"/>
<evidence type="ECO:0000256" key="5">
    <source>
        <dbReference type="ARBA" id="ARBA00023136"/>
    </source>
</evidence>
<dbReference type="PANTHER" id="PTHR30250:SF11">
    <property type="entry name" value="O-ANTIGEN TRANSPORTER-RELATED"/>
    <property type="match status" value="1"/>
</dbReference>
<feature type="transmembrane region" description="Helical" evidence="6">
    <location>
        <begin position="83"/>
        <end position="104"/>
    </location>
</feature>
<dbReference type="InterPro" id="IPR050833">
    <property type="entry name" value="Poly_Biosynth_Transport"/>
</dbReference>
<evidence type="ECO:0000313" key="8">
    <source>
        <dbReference type="Proteomes" id="UP001436297"/>
    </source>
</evidence>
<protein>
    <recommendedName>
        <fullName evidence="9">Capsular biosynthesis protein</fullName>
    </recommendedName>
</protein>
<evidence type="ECO:0000256" key="3">
    <source>
        <dbReference type="ARBA" id="ARBA00022692"/>
    </source>
</evidence>